<keyword evidence="5" id="KW-0028">Amino-acid biosynthesis</keyword>
<feature type="binding site" evidence="5 10">
    <location>
        <position position="365"/>
    </location>
    <ligand>
        <name>Zn(2+)</name>
        <dbReference type="ChEBI" id="CHEBI:29105"/>
    </ligand>
</feature>
<dbReference type="KEGG" id="eme:CEM_352"/>
<evidence type="ECO:0000256" key="9">
    <source>
        <dbReference type="PIRSR" id="PIRSR000099-3"/>
    </source>
</evidence>
<dbReference type="PROSITE" id="PS00611">
    <property type="entry name" value="HISOL_DEHYDROGENASE"/>
    <property type="match status" value="1"/>
</dbReference>
<comment type="pathway">
    <text evidence="5">Amino-acid biosynthesis; L-histidine biosynthesis; L-histidine from 5-phospho-alpha-D-ribose 1-diphosphate: step 9/9.</text>
</comment>
<feature type="active site" description="Proton acceptor" evidence="5 7">
    <location>
        <position position="332"/>
    </location>
</feature>
<dbReference type="PATRIC" id="fig|1495769.3.peg.314"/>
<dbReference type="AlphaFoldDB" id="A0A078KEI3"/>
<dbReference type="NCBIfam" id="TIGR00069">
    <property type="entry name" value="hisD"/>
    <property type="match status" value="1"/>
</dbReference>
<evidence type="ECO:0000256" key="10">
    <source>
        <dbReference type="PIRSR" id="PIRSR000099-4"/>
    </source>
</evidence>
<comment type="similarity">
    <text evidence="1 5 6 11">Belongs to the histidinol dehydrogenase family.</text>
</comment>
<evidence type="ECO:0000256" key="6">
    <source>
        <dbReference type="PIRNR" id="PIRNR000099"/>
    </source>
</evidence>
<keyword evidence="4 5" id="KW-0560">Oxidoreductase</keyword>
<comment type="cofactor">
    <cofactor evidence="5 10">
        <name>Zn(2+)</name>
        <dbReference type="ChEBI" id="CHEBI:29105"/>
    </cofactor>
    <text evidence="5 10">Binds 1 zinc ion per subunit.</text>
</comment>
<dbReference type="InterPro" id="IPR001692">
    <property type="entry name" value="Histidinol_DH_CS"/>
</dbReference>
<keyword evidence="5 8" id="KW-0520">NAD</keyword>
<gene>
    <name evidence="5 12" type="primary">hisD</name>
    <name evidence="12" type="ORF">CEM_352</name>
</gene>
<feature type="binding site" evidence="5 10">
    <location>
        <position position="266"/>
    </location>
    <ligand>
        <name>Zn(2+)</name>
        <dbReference type="ChEBI" id="CHEBI:29105"/>
    </ligand>
</feature>
<feature type="binding site" evidence="5 10">
    <location>
        <position position="424"/>
    </location>
    <ligand>
        <name>Zn(2+)</name>
        <dbReference type="ChEBI" id="CHEBI:29105"/>
    </ligand>
</feature>
<feature type="binding site" evidence="5 10">
    <location>
        <position position="263"/>
    </location>
    <ligand>
        <name>Zn(2+)</name>
        <dbReference type="ChEBI" id="CHEBI:29105"/>
    </ligand>
</feature>
<dbReference type="PANTHER" id="PTHR21256">
    <property type="entry name" value="HISTIDINOL DEHYDROGENASE HDH"/>
    <property type="match status" value="1"/>
</dbReference>
<feature type="binding site" evidence="5 9">
    <location>
        <position position="241"/>
    </location>
    <ligand>
        <name>substrate</name>
    </ligand>
</feature>
<feature type="binding site" evidence="5 9">
    <location>
        <position position="419"/>
    </location>
    <ligand>
        <name>substrate</name>
    </ligand>
</feature>
<evidence type="ECO:0000256" key="7">
    <source>
        <dbReference type="PIRSR" id="PIRSR000099-1"/>
    </source>
</evidence>
<keyword evidence="3 5" id="KW-0862">Zinc</keyword>
<dbReference type="GO" id="GO:0000105">
    <property type="term" value="P:L-histidine biosynthetic process"/>
    <property type="evidence" value="ECO:0007669"/>
    <property type="project" value="UniProtKB-UniRule"/>
</dbReference>
<protein>
    <recommendedName>
        <fullName evidence="5">Histidinol dehydrogenase</fullName>
        <shortName evidence="5">HDH</shortName>
        <ecNumber evidence="5">1.1.1.23</ecNumber>
    </recommendedName>
</protein>
<feature type="binding site" evidence="5 9">
    <location>
        <position position="266"/>
    </location>
    <ligand>
        <name>substrate</name>
    </ligand>
</feature>
<dbReference type="PIRSF" id="PIRSF000099">
    <property type="entry name" value="Histidinol_dh"/>
    <property type="match status" value="1"/>
</dbReference>
<proteinExistence type="inferred from homology"/>
<dbReference type="CDD" id="cd06572">
    <property type="entry name" value="Histidinol_dh"/>
    <property type="match status" value="1"/>
</dbReference>
<dbReference type="GO" id="GO:0005829">
    <property type="term" value="C:cytosol"/>
    <property type="evidence" value="ECO:0007669"/>
    <property type="project" value="TreeGrafter"/>
</dbReference>
<feature type="binding site" evidence="5 9">
    <location>
        <position position="263"/>
    </location>
    <ligand>
        <name>substrate</name>
    </ligand>
</feature>
<dbReference type="Pfam" id="PF00815">
    <property type="entry name" value="Histidinol_dh"/>
    <property type="match status" value="1"/>
</dbReference>
<feature type="active site" description="Proton acceptor" evidence="5 7">
    <location>
        <position position="331"/>
    </location>
</feature>
<keyword evidence="2 5" id="KW-0479">Metal-binding</keyword>
<dbReference type="OrthoDB" id="9805269at2"/>
<dbReference type="EMBL" id="LM655252">
    <property type="protein sequence ID" value="CDZ16593.1"/>
    <property type="molecule type" value="Genomic_DNA"/>
</dbReference>
<reference evidence="13" key="1">
    <citation type="submission" date="2014-07" db="EMBL/GenBank/DDBJ databases">
        <authorList>
            <person name="Santos-Garcia D."/>
        </authorList>
    </citation>
    <scope>NUCLEOTIDE SEQUENCE [LARGE SCALE GENOMIC DNA]</scope>
</reference>
<keyword evidence="5" id="KW-0368">Histidine biosynthesis</keyword>
<feature type="binding site" evidence="5 9">
    <location>
        <position position="365"/>
    </location>
    <ligand>
        <name>substrate</name>
    </ligand>
</feature>
<feature type="binding site" evidence="5 8">
    <location>
        <position position="134"/>
    </location>
    <ligand>
        <name>NAD(+)</name>
        <dbReference type="ChEBI" id="CHEBI:57540"/>
    </ligand>
</feature>
<keyword evidence="13" id="KW-1185">Reference proteome</keyword>
<feature type="binding site" evidence="5 8">
    <location>
        <position position="218"/>
    </location>
    <ligand>
        <name>NAD(+)</name>
        <dbReference type="ChEBI" id="CHEBI:57540"/>
    </ligand>
</feature>
<evidence type="ECO:0000313" key="13">
    <source>
        <dbReference type="Proteomes" id="UP000032420"/>
    </source>
</evidence>
<dbReference type="GO" id="GO:0004399">
    <property type="term" value="F:histidinol dehydrogenase activity"/>
    <property type="evidence" value="ECO:0007669"/>
    <property type="project" value="UniProtKB-UniRule"/>
</dbReference>
<dbReference type="SUPFAM" id="SSF53720">
    <property type="entry name" value="ALDH-like"/>
    <property type="match status" value="1"/>
</dbReference>
<dbReference type="HOGENOM" id="CLU_006732_3_3_6"/>
<feature type="binding site" evidence="5 9">
    <location>
        <position position="332"/>
    </location>
    <ligand>
        <name>substrate</name>
    </ligand>
</feature>
<dbReference type="InterPro" id="IPR022695">
    <property type="entry name" value="Histidinol_DH_monofunct"/>
</dbReference>
<dbReference type="STRING" id="1495769.CEM_352"/>
<sequence length="432" mass="48062">MITVIKLSYNDINFYDHLKKILYNENIFDIKKKYVDKIIKKVKISGDIALVELTKKLDNIDVKTMESLIIKRDILKIAYDTLSINQKESLKLAANRIKHYHEHQSKFHISWKYEEAPGILLGQKVTPIDRVGVYVPGGKASYPSSVLMNIIPAIIAGVNEIIMVVPAPNGILNKMVLAAAYIANINYVFTIGGAQAIAALAYGTESVPKVDKIVGPGNIFVTIAKRAVFGQVGIDMLAGPSEILILSDGNTNPDWIAMDILSQCEHDEKAQAIFITWDINHLNAVYASIKKFLLKMNRINIIKKSLSKRGALIKVEDEIQAIELINYIAPEHLELSINNPEKLLNNINHSGSIFMGRYTSEVFGDYCAGPSHVLPTSRTSRFSSPLSIYDFQKRSSILQCSLEGAQYLSKNSSILARSESLIAHAISAEYRI</sequence>
<dbReference type="HAMAP" id="MF_01024">
    <property type="entry name" value="HisD"/>
    <property type="match status" value="1"/>
</dbReference>
<dbReference type="FunFam" id="3.40.50.1980:FF:000001">
    <property type="entry name" value="Histidinol dehydrogenase"/>
    <property type="match status" value="1"/>
</dbReference>
<feature type="binding site" evidence="5 8">
    <location>
        <position position="195"/>
    </location>
    <ligand>
        <name>NAD(+)</name>
        <dbReference type="ChEBI" id="CHEBI:57540"/>
    </ligand>
</feature>
<dbReference type="PANTHER" id="PTHR21256:SF2">
    <property type="entry name" value="HISTIDINE BIOSYNTHESIS TRIFUNCTIONAL PROTEIN"/>
    <property type="match status" value="1"/>
</dbReference>
<feature type="binding site" evidence="5 9">
    <location>
        <position position="424"/>
    </location>
    <ligand>
        <name>substrate</name>
    </ligand>
</feature>
<comment type="catalytic activity">
    <reaction evidence="5">
        <text>L-histidinol + 2 NAD(+) + H2O = L-histidine + 2 NADH + 3 H(+)</text>
        <dbReference type="Rhea" id="RHEA:20641"/>
        <dbReference type="ChEBI" id="CHEBI:15377"/>
        <dbReference type="ChEBI" id="CHEBI:15378"/>
        <dbReference type="ChEBI" id="CHEBI:57540"/>
        <dbReference type="ChEBI" id="CHEBI:57595"/>
        <dbReference type="ChEBI" id="CHEBI:57699"/>
        <dbReference type="ChEBI" id="CHEBI:57945"/>
        <dbReference type="EC" id="1.1.1.23"/>
    </reaction>
</comment>
<dbReference type="GO" id="GO:0051287">
    <property type="term" value="F:NAD binding"/>
    <property type="evidence" value="ECO:0007669"/>
    <property type="project" value="InterPro"/>
</dbReference>
<evidence type="ECO:0000256" key="2">
    <source>
        <dbReference type="ARBA" id="ARBA00022723"/>
    </source>
</evidence>
<evidence type="ECO:0000256" key="4">
    <source>
        <dbReference type="ARBA" id="ARBA00023002"/>
    </source>
</evidence>
<evidence type="ECO:0000256" key="3">
    <source>
        <dbReference type="ARBA" id="ARBA00022833"/>
    </source>
</evidence>
<evidence type="ECO:0000256" key="8">
    <source>
        <dbReference type="PIRSR" id="PIRSR000099-2"/>
    </source>
</evidence>
<evidence type="ECO:0000256" key="5">
    <source>
        <dbReference type="HAMAP-Rule" id="MF_01024"/>
    </source>
</evidence>
<dbReference type="Gene3D" id="1.20.5.1300">
    <property type="match status" value="1"/>
</dbReference>
<organism evidence="12 13">
    <name type="scientific">Candidatus Johnevansia muelleri</name>
    <dbReference type="NCBI Taxonomy" id="1495769"/>
    <lineage>
        <taxon>Bacteria</taxon>
        <taxon>Pseudomonadati</taxon>
        <taxon>Pseudomonadota</taxon>
        <taxon>Gammaproteobacteria</taxon>
        <taxon>Candidatus Johnevansiales</taxon>
        <taxon>Candidatus Johnevansiaceae</taxon>
        <taxon>Candidatus Johnevansia</taxon>
    </lineage>
</organism>
<dbReference type="Gene3D" id="3.40.50.1980">
    <property type="entry name" value="Nitrogenase molybdenum iron protein domain"/>
    <property type="match status" value="2"/>
</dbReference>
<evidence type="ECO:0000256" key="11">
    <source>
        <dbReference type="RuleBase" id="RU004175"/>
    </source>
</evidence>
<dbReference type="InterPro" id="IPR012131">
    <property type="entry name" value="Hstdl_DH"/>
</dbReference>
<dbReference type="InterPro" id="IPR016161">
    <property type="entry name" value="Ald_DH/histidinol_DH"/>
</dbReference>
<comment type="function">
    <text evidence="5">Catalyzes the sequential NAD-dependent oxidations of L-histidinol to L-histidinaldehyde and then to L-histidine.</text>
</comment>
<dbReference type="Proteomes" id="UP000032420">
    <property type="component" value="Chromosome I"/>
</dbReference>
<accession>A0A078KEI3</accession>
<evidence type="ECO:0000256" key="1">
    <source>
        <dbReference type="ARBA" id="ARBA00010178"/>
    </source>
</evidence>
<name>A0A078KEI3_9GAMM</name>
<dbReference type="EC" id="1.1.1.23" evidence="5"/>
<dbReference type="UniPathway" id="UPA00031">
    <property type="reaction ID" value="UER00014"/>
</dbReference>
<dbReference type="PRINTS" id="PR00083">
    <property type="entry name" value="HOLDHDRGNASE"/>
</dbReference>
<dbReference type="FunFam" id="3.40.50.1980:FF:000026">
    <property type="entry name" value="Histidinol dehydrogenase"/>
    <property type="match status" value="1"/>
</dbReference>
<evidence type="ECO:0000313" key="12">
    <source>
        <dbReference type="EMBL" id="CDZ16593.1"/>
    </source>
</evidence>
<dbReference type="GO" id="GO:0008270">
    <property type="term" value="F:zinc ion binding"/>
    <property type="evidence" value="ECO:0007669"/>
    <property type="project" value="UniProtKB-UniRule"/>
</dbReference>